<dbReference type="EMBL" id="FZNN01000001">
    <property type="protein sequence ID" value="SNR26400.1"/>
    <property type="molecule type" value="Genomic_DNA"/>
</dbReference>
<accession>A0A238UVV8</accession>
<dbReference type="Proteomes" id="UP000198417">
    <property type="component" value="Unassembled WGS sequence"/>
</dbReference>
<keyword evidence="2" id="KW-1185">Reference proteome</keyword>
<reference evidence="1 2" key="1">
    <citation type="submission" date="2017-06" db="EMBL/GenBank/DDBJ databases">
        <authorList>
            <person name="Kim H.J."/>
            <person name="Triplett B.A."/>
        </authorList>
    </citation>
    <scope>NUCLEOTIDE SEQUENCE [LARGE SCALE GENOMIC DNA]</scope>
    <source>
        <strain evidence="1 2">DSM 29052</strain>
    </source>
</reference>
<evidence type="ECO:0000313" key="2">
    <source>
        <dbReference type="Proteomes" id="UP000198417"/>
    </source>
</evidence>
<evidence type="ECO:0000313" key="1">
    <source>
        <dbReference type="EMBL" id="SNR26400.1"/>
    </source>
</evidence>
<dbReference type="AlphaFoldDB" id="A0A238UVV8"/>
<organism evidence="1 2">
    <name type="scientific">Puniceibacterium sediminis</name>
    <dbReference type="NCBI Taxonomy" id="1608407"/>
    <lineage>
        <taxon>Bacteria</taxon>
        <taxon>Pseudomonadati</taxon>
        <taxon>Pseudomonadota</taxon>
        <taxon>Alphaproteobacteria</taxon>
        <taxon>Rhodobacterales</taxon>
        <taxon>Paracoccaceae</taxon>
        <taxon>Puniceibacterium</taxon>
    </lineage>
</organism>
<name>A0A238UVV8_9RHOB</name>
<protein>
    <submittedName>
        <fullName evidence="1">Uncharacterized protein</fullName>
    </submittedName>
</protein>
<gene>
    <name evidence="1" type="ORF">SAMN06265370_101230</name>
</gene>
<sequence length="149" mass="16816">MDGLPISNQILWGLTMSFFDTSTARTLFLDMMRLDGLRQSLDAAVANAMPENTLEDEFTEAVLFVLSIRLNRLTGGAADMTFSARCHITSTRAQWLPKRMAWGGMRRVIDLYCAAFRGEVLHCETAWYNHQSRVDPSAKPERPRTCGRA</sequence>
<proteinExistence type="predicted"/>